<organism evidence="2">
    <name type="scientific">Oscillatoriales cyanobacterium SpSt-418</name>
    <dbReference type="NCBI Taxonomy" id="2282169"/>
    <lineage>
        <taxon>Bacteria</taxon>
        <taxon>Bacillati</taxon>
        <taxon>Cyanobacteriota</taxon>
        <taxon>Cyanophyceae</taxon>
        <taxon>Oscillatoriophycideae</taxon>
        <taxon>Oscillatoriales</taxon>
    </lineage>
</organism>
<dbReference type="Gene3D" id="1.10.10.2910">
    <property type="match status" value="1"/>
</dbReference>
<name>A0A7C3KCZ3_9CYAN</name>
<reference evidence="2" key="1">
    <citation type="journal article" date="2020" name="mSystems">
        <title>Genome- and Community-Level Interaction Insights into Carbon Utilization and Element Cycling Functions of Hydrothermarchaeota in Hydrothermal Sediment.</title>
        <authorList>
            <person name="Zhou Z."/>
            <person name="Liu Y."/>
            <person name="Xu W."/>
            <person name="Pan J."/>
            <person name="Luo Z.H."/>
            <person name="Li M."/>
        </authorList>
    </citation>
    <scope>NUCLEOTIDE SEQUENCE [LARGE SCALE GENOMIC DNA]</scope>
    <source>
        <strain evidence="2">SpSt-418</strain>
    </source>
</reference>
<evidence type="ECO:0000313" key="2">
    <source>
        <dbReference type="EMBL" id="HFM96262.1"/>
    </source>
</evidence>
<evidence type="ECO:0000259" key="1">
    <source>
        <dbReference type="Pfam" id="PF06114"/>
    </source>
</evidence>
<dbReference type="Pfam" id="PF06114">
    <property type="entry name" value="Peptidase_M78"/>
    <property type="match status" value="1"/>
</dbReference>
<sequence>MPLRRGFKKETNSYAREFRTELGLRAHDPLCPWRLAAHLEVPVVPLSQLQAEIAVHHIDYLMEHDRQCFSAVTVFRGYRRMIVHNDAHSKNRQASNISHELSHAILQHPPMEPFGDYGCRNFNKELEDEANWLGPALLISEEAALHIVDNGMTIPQAVEHYGVTKEVVTMRLNVTGAHKRITARRKTGWRGIGRSVTRN</sequence>
<dbReference type="InterPro" id="IPR010359">
    <property type="entry name" value="IrrE_HExxH"/>
</dbReference>
<protein>
    <submittedName>
        <fullName evidence="2">ImmA/IrrE family metallo-endopeptidase</fullName>
    </submittedName>
</protein>
<comment type="caution">
    <text evidence="2">The sequence shown here is derived from an EMBL/GenBank/DDBJ whole genome shotgun (WGS) entry which is preliminary data.</text>
</comment>
<feature type="domain" description="IrrE N-terminal-like" evidence="1">
    <location>
        <begin position="72"/>
        <end position="173"/>
    </location>
</feature>
<dbReference type="EMBL" id="DSRU01000012">
    <property type="protein sequence ID" value="HFM96262.1"/>
    <property type="molecule type" value="Genomic_DNA"/>
</dbReference>
<dbReference type="AlphaFoldDB" id="A0A7C3KCZ3"/>
<proteinExistence type="predicted"/>
<gene>
    <name evidence="2" type="ORF">ENR64_00565</name>
</gene>
<accession>A0A7C3KCZ3</accession>